<comment type="caution">
    <text evidence="2">The sequence shown here is derived from an EMBL/GenBank/DDBJ whole genome shotgun (WGS) entry which is preliminary data.</text>
</comment>
<dbReference type="InterPro" id="IPR001509">
    <property type="entry name" value="Epimerase_deHydtase"/>
</dbReference>
<evidence type="ECO:0000313" key="2">
    <source>
        <dbReference type="EMBL" id="GIJ63412.1"/>
    </source>
</evidence>
<dbReference type="SUPFAM" id="SSF51735">
    <property type="entry name" value="NAD(P)-binding Rossmann-fold domains"/>
    <property type="match status" value="1"/>
</dbReference>
<evidence type="ECO:0000259" key="1">
    <source>
        <dbReference type="Pfam" id="PF01370"/>
    </source>
</evidence>
<proteinExistence type="predicted"/>
<organism evidence="2 3">
    <name type="scientific">Virgisporangium aurantiacum</name>
    <dbReference type="NCBI Taxonomy" id="175570"/>
    <lineage>
        <taxon>Bacteria</taxon>
        <taxon>Bacillati</taxon>
        <taxon>Actinomycetota</taxon>
        <taxon>Actinomycetes</taxon>
        <taxon>Micromonosporales</taxon>
        <taxon>Micromonosporaceae</taxon>
        <taxon>Virgisporangium</taxon>
    </lineage>
</organism>
<dbReference type="Proteomes" id="UP000612585">
    <property type="component" value="Unassembled WGS sequence"/>
</dbReference>
<dbReference type="Gene3D" id="3.40.50.720">
    <property type="entry name" value="NAD(P)-binding Rossmann-like Domain"/>
    <property type="match status" value="1"/>
</dbReference>
<dbReference type="AlphaFoldDB" id="A0A8J3ZI81"/>
<accession>A0A8J3ZI81</accession>
<sequence>MSSVVVIGATGHVGTYLVPRLVRAGHDVIAVSRGLREPYRPDEAWADVRRVVLDRDELADAFPAAVADLKADVVVDMTCFTRADAAQLVDGLRGHVGLLLHCGTIWVHGPSSAVPTTEADHRGPFGDYGTWKAEIEDLLLAEAESDGLRCVVLRPGHITGPGWPMINAVGNLDLAVWHRLATGQPVDMPNFGLETVHHVHADDVAQAFQLALDRPDVAAGNAYNVVSERAMTLRGIATAVAGWFGHEADLRFMPFEQFRAGTDGDLADASWEHIVRSHSMSIDKARRHLGYAPRYTSLQAIADGLAWLAEHGDVDLGPDASRILSAHVSGLS</sequence>
<dbReference type="RefSeq" id="WP_204009817.1">
    <property type="nucleotide sequence ID" value="NZ_BOPG01000093.1"/>
</dbReference>
<protein>
    <submittedName>
        <fullName evidence="2">Reductase</fullName>
    </submittedName>
</protein>
<name>A0A8J3ZI81_9ACTN</name>
<dbReference type="EMBL" id="BOPG01000093">
    <property type="protein sequence ID" value="GIJ63412.1"/>
    <property type="molecule type" value="Genomic_DNA"/>
</dbReference>
<dbReference type="PANTHER" id="PTHR43245">
    <property type="entry name" value="BIFUNCTIONAL POLYMYXIN RESISTANCE PROTEIN ARNA"/>
    <property type="match status" value="1"/>
</dbReference>
<dbReference type="Pfam" id="PF01370">
    <property type="entry name" value="Epimerase"/>
    <property type="match status" value="1"/>
</dbReference>
<dbReference type="InterPro" id="IPR036291">
    <property type="entry name" value="NAD(P)-bd_dom_sf"/>
</dbReference>
<dbReference type="InterPro" id="IPR050177">
    <property type="entry name" value="Lipid_A_modif_metabolic_enz"/>
</dbReference>
<reference evidence="2" key="1">
    <citation type="submission" date="2021-01" db="EMBL/GenBank/DDBJ databases">
        <title>Whole genome shotgun sequence of Virgisporangium aurantiacum NBRC 16421.</title>
        <authorList>
            <person name="Komaki H."/>
            <person name="Tamura T."/>
        </authorList>
    </citation>
    <scope>NUCLEOTIDE SEQUENCE</scope>
    <source>
        <strain evidence="2">NBRC 16421</strain>
    </source>
</reference>
<feature type="domain" description="NAD-dependent epimerase/dehydratase" evidence="1">
    <location>
        <begin position="4"/>
        <end position="225"/>
    </location>
</feature>
<gene>
    <name evidence="2" type="ORF">Vau01_109280</name>
</gene>
<keyword evidence="3" id="KW-1185">Reference proteome</keyword>
<evidence type="ECO:0000313" key="3">
    <source>
        <dbReference type="Proteomes" id="UP000612585"/>
    </source>
</evidence>